<keyword evidence="5" id="KW-1185">Reference proteome</keyword>
<dbReference type="GO" id="GO:0046872">
    <property type="term" value="F:metal ion binding"/>
    <property type="evidence" value="ECO:0007669"/>
    <property type="project" value="UniProtKB-KW"/>
</dbReference>
<feature type="binding site" evidence="1">
    <location>
        <position position="152"/>
    </location>
    <ligand>
        <name>Ni(2+)</name>
        <dbReference type="ChEBI" id="CHEBI:49786"/>
    </ligand>
</feature>
<feature type="domain" description="Helix-turn-helix type 11" evidence="3">
    <location>
        <begin position="13"/>
        <end position="65"/>
    </location>
</feature>
<accession>A0A0M0L821</accession>
<dbReference type="SUPFAM" id="SSF46785">
    <property type="entry name" value="Winged helix' DNA-binding domain"/>
    <property type="match status" value="1"/>
</dbReference>
<dbReference type="Gene3D" id="1.10.10.10">
    <property type="entry name" value="Winged helix-like DNA-binding domain superfamily/Winged helix DNA-binding domain"/>
    <property type="match status" value="1"/>
</dbReference>
<dbReference type="PIRSF" id="PIRSF037847">
    <property type="entry name" value="NiaR"/>
    <property type="match status" value="1"/>
</dbReference>
<dbReference type="InterPro" id="IPR035922">
    <property type="entry name" value="3H_dom_sf"/>
</dbReference>
<reference evidence="5" key="1">
    <citation type="submission" date="2015-08" db="EMBL/GenBank/DDBJ databases">
        <title>Fjat-14210 dsm16467.</title>
        <authorList>
            <person name="Liu B."/>
            <person name="Wang J."/>
            <person name="Zhu Y."/>
            <person name="Liu G."/>
            <person name="Chen Q."/>
            <person name="Chen Z."/>
            <person name="Lan J."/>
            <person name="Che J."/>
            <person name="Ge C."/>
            <person name="Shi H."/>
            <person name="Pan Z."/>
            <person name="Liu X."/>
        </authorList>
    </citation>
    <scope>NUCLEOTIDE SEQUENCE [LARGE SCALE GENOMIC DNA]</scope>
    <source>
        <strain evidence="5">DSM 16467</strain>
    </source>
</reference>
<evidence type="ECO:0000259" key="2">
    <source>
        <dbReference type="Pfam" id="PF02829"/>
    </source>
</evidence>
<dbReference type="PANTHER" id="PTHR40068:SF1">
    <property type="entry name" value="TRANSCRIPTION REPRESSOR NIAR-RELATED"/>
    <property type="match status" value="1"/>
</dbReference>
<dbReference type="Pfam" id="PF02829">
    <property type="entry name" value="3H"/>
    <property type="match status" value="1"/>
</dbReference>
<dbReference type="Gene3D" id="3.30.1340.20">
    <property type="entry name" value="3H domain"/>
    <property type="match status" value="1"/>
</dbReference>
<comment type="caution">
    <text evidence="4">The sequence shown here is derived from an EMBL/GenBank/DDBJ whole genome shotgun (WGS) entry which is preliminary data.</text>
</comment>
<dbReference type="InterPro" id="IPR013196">
    <property type="entry name" value="HTH_11"/>
</dbReference>
<sequence length="180" mass="20313">MTEANKKILGEQRRTLILEWLQTEGVPLTGSELSKRTNVSRQVIVQDISLLKAKNEPIIATSQGYLYMQTPDQKGRYEQIIACQHGPETADRELFLLVDHGVRVRDVIVEHPIYGELTASIMVSTRKEVETFLEHVKNTNASYLSQLTDGTHLHTIEADTPKKLQEACAALRKEGFLIES</sequence>
<evidence type="ECO:0000259" key="3">
    <source>
        <dbReference type="Pfam" id="PF08279"/>
    </source>
</evidence>
<dbReference type="PATRIC" id="fig|284581.3.peg.3797"/>
<evidence type="ECO:0000313" key="5">
    <source>
        <dbReference type="Proteomes" id="UP000037558"/>
    </source>
</evidence>
<name>A0A0M0L821_9BACI</name>
<evidence type="ECO:0000313" key="4">
    <source>
        <dbReference type="EMBL" id="KOO46982.1"/>
    </source>
</evidence>
<organism evidence="4 5">
    <name type="scientific">Priestia koreensis</name>
    <dbReference type="NCBI Taxonomy" id="284581"/>
    <lineage>
        <taxon>Bacteria</taxon>
        <taxon>Bacillati</taxon>
        <taxon>Bacillota</taxon>
        <taxon>Bacilli</taxon>
        <taxon>Bacillales</taxon>
        <taxon>Bacillaceae</taxon>
        <taxon>Priestia</taxon>
    </lineage>
</organism>
<feature type="binding site" evidence="1">
    <location>
        <position position="154"/>
    </location>
    <ligand>
        <name>Ni(2+)</name>
        <dbReference type="ChEBI" id="CHEBI:49786"/>
    </ligand>
</feature>
<keyword evidence="1" id="KW-0533">Nickel</keyword>
<feature type="domain" description="3H" evidence="2">
    <location>
        <begin position="81"/>
        <end position="177"/>
    </location>
</feature>
<dbReference type="Pfam" id="PF08279">
    <property type="entry name" value="HTH_11"/>
    <property type="match status" value="1"/>
</dbReference>
<dbReference type="PANTHER" id="PTHR40068">
    <property type="entry name" value="TRANSCRIPTION REPRESSOR NIAR-RELATED"/>
    <property type="match status" value="1"/>
</dbReference>
<dbReference type="InterPro" id="IPR036390">
    <property type="entry name" value="WH_DNA-bd_sf"/>
</dbReference>
<dbReference type="OrthoDB" id="9792661at2"/>
<proteinExistence type="predicted"/>
<dbReference type="Proteomes" id="UP000037558">
    <property type="component" value="Unassembled WGS sequence"/>
</dbReference>
<feature type="binding site" evidence="1">
    <location>
        <position position="93"/>
    </location>
    <ligand>
        <name>Ni(2+)</name>
        <dbReference type="ChEBI" id="CHEBI:49786"/>
    </ligand>
</feature>
<protein>
    <submittedName>
        <fullName evidence="4">Transcriptional regulator</fullName>
    </submittedName>
</protein>
<dbReference type="RefSeq" id="WP_053400997.1">
    <property type="nucleotide sequence ID" value="NZ_LILC01000011.1"/>
</dbReference>
<dbReference type="STRING" id="284581.AMD01_08715"/>
<gene>
    <name evidence="4" type="ORF">AMD01_08715</name>
</gene>
<dbReference type="InterPro" id="IPR026043">
    <property type="entry name" value="NadR"/>
</dbReference>
<dbReference type="SUPFAM" id="SSF75500">
    <property type="entry name" value="Putative transcriptional regulator TM1602, C-terminal domain"/>
    <property type="match status" value="1"/>
</dbReference>
<keyword evidence="1" id="KW-0479">Metal-binding</keyword>
<dbReference type="EMBL" id="LILC01000011">
    <property type="protein sequence ID" value="KOO46982.1"/>
    <property type="molecule type" value="Genomic_DNA"/>
</dbReference>
<evidence type="ECO:0000256" key="1">
    <source>
        <dbReference type="PIRSR" id="PIRSR037847-1"/>
    </source>
</evidence>
<dbReference type="AlphaFoldDB" id="A0A0M0L821"/>
<feature type="binding site" evidence="1">
    <location>
        <position position="85"/>
    </location>
    <ligand>
        <name>Ni(2+)</name>
        <dbReference type="ChEBI" id="CHEBI:49786"/>
    </ligand>
</feature>
<dbReference type="InterPro" id="IPR036388">
    <property type="entry name" value="WH-like_DNA-bd_sf"/>
</dbReference>
<dbReference type="InterPro" id="IPR004173">
    <property type="entry name" value="3H_domain"/>
</dbReference>